<feature type="transmembrane region" description="Helical" evidence="2">
    <location>
        <begin position="206"/>
        <end position="226"/>
    </location>
</feature>
<name>A0A8C4YU16_GADMO</name>
<keyword evidence="2" id="KW-0472">Membrane</keyword>
<dbReference type="Ensembl" id="ENSGMOT00000000703.2">
    <property type="protein sequence ID" value="ENSGMOP00000000672.2"/>
    <property type="gene ID" value="ENSGMOG00000000674.2"/>
</dbReference>
<reference evidence="3" key="2">
    <citation type="submission" date="2025-09" db="UniProtKB">
        <authorList>
            <consortium name="Ensembl"/>
        </authorList>
    </citation>
    <scope>IDENTIFICATION</scope>
</reference>
<feature type="transmembrane region" description="Helical" evidence="2">
    <location>
        <begin position="53"/>
        <end position="79"/>
    </location>
</feature>
<organism evidence="3 4">
    <name type="scientific">Gadus morhua</name>
    <name type="common">Atlantic cod</name>
    <dbReference type="NCBI Taxonomy" id="8049"/>
    <lineage>
        <taxon>Eukaryota</taxon>
        <taxon>Metazoa</taxon>
        <taxon>Chordata</taxon>
        <taxon>Craniata</taxon>
        <taxon>Vertebrata</taxon>
        <taxon>Euteleostomi</taxon>
        <taxon>Actinopterygii</taxon>
        <taxon>Neopterygii</taxon>
        <taxon>Teleostei</taxon>
        <taxon>Neoteleostei</taxon>
        <taxon>Acanthomorphata</taxon>
        <taxon>Zeiogadaria</taxon>
        <taxon>Gadariae</taxon>
        <taxon>Gadiformes</taxon>
        <taxon>Gadoidei</taxon>
        <taxon>Gadidae</taxon>
        <taxon>Gadus</taxon>
    </lineage>
</organism>
<reference evidence="3" key="1">
    <citation type="submission" date="2025-08" db="UniProtKB">
        <authorList>
            <consortium name="Ensembl"/>
        </authorList>
    </citation>
    <scope>IDENTIFICATION</scope>
</reference>
<dbReference type="Proteomes" id="UP000694546">
    <property type="component" value="Chromosome 23"/>
</dbReference>
<dbReference type="GeneTree" id="ENSGT00940000163681"/>
<accession>A0A8C4YU16</accession>
<evidence type="ECO:0000313" key="4">
    <source>
        <dbReference type="Proteomes" id="UP000694546"/>
    </source>
</evidence>
<dbReference type="AlphaFoldDB" id="A0A8C4YU16"/>
<evidence type="ECO:0000313" key="3">
    <source>
        <dbReference type="Ensembl" id="ENSGMOP00000000672.2"/>
    </source>
</evidence>
<proteinExistence type="predicted"/>
<keyword evidence="2" id="KW-1133">Transmembrane helix</keyword>
<sequence length="472" mass="53726">MFLYISKPFMQHGCCFSVVVHTRARAHTRARTHTHTHTHAPTVSRTGMRPDQYLLFVLPSPCLLFFASFALSFCLSLLFHPFFTTTIPPLCSLIHLCSLNGPIPGGPRDPRLSDRTRLALRMLPSELGLPLPWRRRRGGRVHCSARRLGLIIPLLALMWFARLYLHYCSQWLFLQAMAVPVNKFEFHAHTVDLVYQNSLLHTREELALVVAGPLTLNAVTFLLVLIRRGCQQIFGSLPSFTSDFIMAQGVWTVLDPGAVLAVDAVLGRLAYSPDRPVGDAAKLYWHFLRNSQSGAAGVVITLFLYAVLLLLSVTILFIYLLRFHNDGRMLDTFQRLSAREGDYFLPRDLELSNQELSHIVKKAEQWRGFNGERRKVAVSDYIWAGKEEEESGELSTHVSIYTLYLSGLRQRYRHFLRQADGSIVEVRGTPVFIRSSVHTHVHVDVKDSERGSESIIGRKGEEKQKEKENLYF</sequence>
<feature type="transmembrane region" description="Helical" evidence="2">
    <location>
        <begin position="295"/>
        <end position="321"/>
    </location>
</feature>
<feature type="transmembrane region" description="Helical" evidence="2">
    <location>
        <begin position="144"/>
        <end position="165"/>
    </location>
</feature>
<keyword evidence="4" id="KW-1185">Reference proteome</keyword>
<dbReference type="PANTHER" id="PTHR33862:SF3">
    <property type="entry name" value="OROFACIAL CLEFT 1 CANDIDATE GENE 1 PROTEIN"/>
    <property type="match status" value="1"/>
</dbReference>
<protein>
    <submittedName>
        <fullName evidence="3">Uncharacterized protein</fullName>
    </submittedName>
</protein>
<evidence type="ECO:0000256" key="1">
    <source>
        <dbReference type="SAM" id="MobiDB-lite"/>
    </source>
</evidence>
<dbReference type="InterPro" id="IPR031390">
    <property type="entry name" value="OFCC1"/>
</dbReference>
<feature type="region of interest" description="Disordered" evidence="1">
    <location>
        <begin position="448"/>
        <end position="472"/>
    </location>
</feature>
<dbReference type="PANTHER" id="PTHR33862">
    <property type="entry name" value="OROFACIAL CLEFT 1 CANDIDATE GENE 1 PROTEIN"/>
    <property type="match status" value="1"/>
</dbReference>
<evidence type="ECO:0000256" key="2">
    <source>
        <dbReference type="SAM" id="Phobius"/>
    </source>
</evidence>
<keyword evidence="2" id="KW-0812">Transmembrane</keyword>